<evidence type="ECO:0000256" key="5">
    <source>
        <dbReference type="ARBA" id="ARBA00017058"/>
    </source>
</evidence>
<dbReference type="PRINTS" id="PR00145">
    <property type="entry name" value="ARGSUCLYASE"/>
</dbReference>
<evidence type="ECO:0000256" key="4">
    <source>
        <dbReference type="ARBA" id="ARBA00012339"/>
    </source>
</evidence>
<reference evidence="12" key="1">
    <citation type="submission" date="2020-05" db="EMBL/GenBank/DDBJ databases">
        <authorList>
            <person name="Chiriac C."/>
            <person name="Salcher M."/>
            <person name="Ghai R."/>
            <person name="Kavagutti S V."/>
        </authorList>
    </citation>
    <scope>NUCLEOTIDE SEQUENCE</scope>
</reference>
<accession>A0A6J6KI25</accession>
<dbReference type="GO" id="GO:0004018">
    <property type="term" value="F:N6-(1,2-dicarboxyethyl)AMP AMP-lyase (fumarate-forming) activity"/>
    <property type="evidence" value="ECO:0007669"/>
    <property type="project" value="InterPro"/>
</dbReference>
<dbReference type="InterPro" id="IPR008948">
    <property type="entry name" value="L-Aspartase-like"/>
</dbReference>
<dbReference type="Gene3D" id="1.20.200.10">
    <property type="entry name" value="Fumarase/aspartase (Central domain)"/>
    <property type="match status" value="1"/>
</dbReference>
<dbReference type="SUPFAM" id="SSF48557">
    <property type="entry name" value="L-aspartase-like"/>
    <property type="match status" value="1"/>
</dbReference>
<comment type="catalytic activity">
    <reaction evidence="10">
        <text>N(6)-(1,2-dicarboxyethyl)-AMP = fumarate + AMP</text>
        <dbReference type="Rhea" id="RHEA:16853"/>
        <dbReference type="ChEBI" id="CHEBI:29806"/>
        <dbReference type="ChEBI" id="CHEBI:57567"/>
        <dbReference type="ChEBI" id="CHEBI:456215"/>
        <dbReference type="EC" id="4.3.2.2"/>
    </reaction>
    <physiologicalReaction direction="left-to-right" evidence="10">
        <dbReference type="Rhea" id="RHEA:16854"/>
    </physiologicalReaction>
</comment>
<dbReference type="UniPathway" id="UPA00074">
    <property type="reaction ID" value="UER00132"/>
</dbReference>
<dbReference type="SMART" id="SM00998">
    <property type="entry name" value="ADSL_C"/>
    <property type="match status" value="1"/>
</dbReference>
<dbReference type="InterPro" id="IPR022761">
    <property type="entry name" value="Fumarate_lyase_N"/>
</dbReference>
<evidence type="ECO:0000256" key="8">
    <source>
        <dbReference type="ARBA" id="ARBA00024477"/>
    </source>
</evidence>
<comment type="similarity">
    <text evidence="3">Belongs to the lyase 1 family. Adenylosuccinate lyase subfamily.</text>
</comment>
<evidence type="ECO:0000313" key="12">
    <source>
        <dbReference type="EMBL" id="CAB4648123.1"/>
    </source>
</evidence>
<dbReference type="GO" id="GO:0005829">
    <property type="term" value="C:cytosol"/>
    <property type="evidence" value="ECO:0007669"/>
    <property type="project" value="TreeGrafter"/>
</dbReference>
<evidence type="ECO:0000259" key="11">
    <source>
        <dbReference type="SMART" id="SM00998"/>
    </source>
</evidence>
<keyword evidence="7" id="KW-0456">Lyase</keyword>
<dbReference type="FunFam" id="1.20.200.10:FF:000008">
    <property type="entry name" value="Adenylosuccinate lyase"/>
    <property type="match status" value="1"/>
</dbReference>
<dbReference type="GO" id="GO:0044208">
    <property type="term" value="P:'de novo' AMP biosynthetic process"/>
    <property type="evidence" value="ECO:0007669"/>
    <property type="project" value="UniProtKB-UniPathway"/>
</dbReference>
<dbReference type="PRINTS" id="PR00149">
    <property type="entry name" value="FUMRATELYASE"/>
</dbReference>
<dbReference type="Gene3D" id="1.10.275.10">
    <property type="entry name" value="Fumarase/aspartase (N-terminal domain)"/>
    <property type="match status" value="1"/>
</dbReference>
<protein>
    <recommendedName>
        <fullName evidence="5">Adenylosuccinate lyase</fullName>
        <ecNumber evidence="4">4.3.2.2</ecNumber>
    </recommendedName>
    <alternativeName>
        <fullName evidence="9">Adenylosuccinase</fullName>
    </alternativeName>
</protein>
<dbReference type="PANTHER" id="PTHR43172:SF1">
    <property type="entry name" value="ADENYLOSUCCINATE LYASE"/>
    <property type="match status" value="1"/>
</dbReference>
<feature type="domain" description="Adenylosuccinate lyase C-terminal" evidence="11">
    <location>
        <begin position="353"/>
        <end position="431"/>
    </location>
</feature>
<dbReference type="InterPro" id="IPR024083">
    <property type="entry name" value="Fumarase/histidase_N"/>
</dbReference>
<comment type="catalytic activity">
    <reaction evidence="8">
        <text>(2S)-2-[5-amino-1-(5-phospho-beta-D-ribosyl)imidazole-4-carboxamido]succinate = 5-amino-1-(5-phospho-beta-D-ribosyl)imidazole-4-carboxamide + fumarate</text>
        <dbReference type="Rhea" id="RHEA:23920"/>
        <dbReference type="ChEBI" id="CHEBI:29806"/>
        <dbReference type="ChEBI" id="CHEBI:58443"/>
        <dbReference type="ChEBI" id="CHEBI:58475"/>
        <dbReference type="EC" id="4.3.2.2"/>
    </reaction>
    <physiologicalReaction direction="left-to-right" evidence="8">
        <dbReference type="Rhea" id="RHEA:23921"/>
    </physiologicalReaction>
</comment>
<gene>
    <name evidence="12" type="ORF">UFOPK2166_00647</name>
</gene>
<proteinExistence type="inferred from homology"/>
<evidence type="ECO:0000256" key="3">
    <source>
        <dbReference type="ARBA" id="ARBA00008273"/>
    </source>
</evidence>
<dbReference type="InterPro" id="IPR000362">
    <property type="entry name" value="Fumarate_lyase_fam"/>
</dbReference>
<dbReference type="InterPro" id="IPR020557">
    <property type="entry name" value="Fumarate_lyase_CS"/>
</dbReference>
<dbReference type="PANTHER" id="PTHR43172">
    <property type="entry name" value="ADENYLOSUCCINATE LYASE"/>
    <property type="match status" value="1"/>
</dbReference>
<dbReference type="EC" id="4.3.2.2" evidence="4"/>
<comment type="pathway">
    <text evidence="1">Purine metabolism; IMP biosynthesis via de novo pathway; 5-amino-1-(5-phospho-D-ribosyl)imidazole-4-carboxamide from 5-amino-1-(5-phospho-D-ribosyl)imidazole-4-carboxylate: step 2/2.</text>
</comment>
<evidence type="ECO:0000256" key="1">
    <source>
        <dbReference type="ARBA" id="ARBA00004706"/>
    </source>
</evidence>
<evidence type="ECO:0000256" key="6">
    <source>
        <dbReference type="ARBA" id="ARBA00022755"/>
    </source>
</evidence>
<evidence type="ECO:0000256" key="2">
    <source>
        <dbReference type="ARBA" id="ARBA00004734"/>
    </source>
</evidence>
<keyword evidence="6" id="KW-0658">Purine biosynthesis</keyword>
<evidence type="ECO:0000256" key="9">
    <source>
        <dbReference type="ARBA" id="ARBA00030717"/>
    </source>
</evidence>
<dbReference type="GO" id="GO:0006189">
    <property type="term" value="P:'de novo' IMP biosynthetic process"/>
    <property type="evidence" value="ECO:0007669"/>
    <property type="project" value="UniProtKB-UniPathway"/>
</dbReference>
<dbReference type="GO" id="GO:0070626">
    <property type="term" value="F:(S)-2-(5-amino-1-(5-phospho-D-ribosyl)imidazole-4-carboxamido) succinate lyase (fumarate-forming) activity"/>
    <property type="evidence" value="ECO:0007669"/>
    <property type="project" value="TreeGrafter"/>
</dbReference>
<dbReference type="Gene3D" id="1.10.40.30">
    <property type="entry name" value="Fumarase/aspartase (C-terminal domain)"/>
    <property type="match status" value="1"/>
</dbReference>
<dbReference type="AlphaFoldDB" id="A0A6J6KI25"/>
<evidence type="ECO:0000256" key="7">
    <source>
        <dbReference type="ARBA" id="ARBA00023239"/>
    </source>
</evidence>
<evidence type="ECO:0000256" key="10">
    <source>
        <dbReference type="ARBA" id="ARBA00049115"/>
    </source>
</evidence>
<dbReference type="CDD" id="cd01360">
    <property type="entry name" value="Adenylsuccinate_lyase_1"/>
    <property type="match status" value="1"/>
</dbReference>
<dbReference type="Pfam" id="PF00206">
    <property type="entry name" value="Lyase_1"/>
    <property type="match status" value="1"/>
</dbReference>
<dbReference type="Pfam" id="PF10397">
    <property type="entry name" value="ADSL_C"/>
    <property type="match status" value="1"/>
</dbReference>
<organism evidence="12">
    <name type="scientific">freshwater metagenome</name>
    <dbReference type="NCBI Taxonomy" id="449393"/>
    <lineage>
        <taxon>unclassified sequences</taxon>
        <taxon>metagenomes</taxon>
        <taxon>ecological metagenomes</taxon>
    </lineage>
</organism>
<dbReference type="InterPro" id="IPR004769">
    <property type="entry name" value="Pur_lyase"/>
</dbReference>
<dbReference type="PROSITE" id="PS00163">
    <property type="entry name" value="FUMARATE_LYASES"/>
    <property type="match status" value="1"/>
</dbReference>
<name>A0A6J6KI25_9ZZZZ</name>
<sequence length="436" mass="47540">MIERYSLPEIAALFTDEARFSRYLEIELLATEAQAKLGVVPAADAKHCRDNAPRVDANFVQQVAEREAVTDHDVAAFVDVVQQSIGMPQGAWVHHGLTSTDVVDTAWCWMLADAGSLIVGALDNLVIALQQLATTHRATVMIGRTHGIHAEPTTFGAKAALWALQIGRDRDRMVSARKAIAVCKLSGAVGTYSNIDPSVEAHIGAALGLQPVPATQVVARDRHAEFLWACASIGTSIEAVAVELRHLQRTEVSEVREGFKKGQKGSSAMPHKRNPISAETLTGLSRVLRSNLQTGMQNVALWHERDISHSSAERIVLPDSSILAYYVVKRLTRLIEGLEVDGPRMLHNLESSFGVVFSQPVLLALVDSGLSRDDAYRIVQETTALAWNSRTSFRDVLAADARVQFSAAQLDHAFDLERSVRHAQRTIDAALAITKA</sequence>
<dbReference type="NCBIfam" id="TIGR00928">
    <property type="entry name" value="purB"/>
    <property type="match status" value="1"/>
</dbReference>
<dbReference type="InterPro" id="IPR019468">
    <property type="entry name" value="AdenyloSucc_lyase_C"/>
</dbReference>
<comment type="pathway">
    <text evidence="2">Purine metabolism; AMP biosynthesis via de novo pathway; AMP from IMP: step 2/2.</text>
</comment>
<dbReference type="UniPathway" id="UPA00075">
    <property type="reaction ID" value="UER00336"/>
</dbReference>
<dbReference type="EMBL" id="CAEZWB010000068">
    <property type="protein sequence ID" value="CAB4648123.1"/>
    <property type="molecule type" value="Genomic_DNA"/>
</dbReference>